<evidence type="ECO:0000313" key="2">
    <source>
        <dbReference type="Proteomes" id="UP001519291"/>
    </source>
</evidence>
<keyword evidence="1" id="KW-0378">Hydrolase</keyword>
<organism evidence="1 2">
    <name type="scientific">Streptomyces syringium</name>
    <dbReference type="NCBI Taxonomy" id="76729"/>
    <lineage>
        <taxon>Bacteria</taxon>
        <taxon>Bacillati</taxon>
        <taxon>Actinomycetota</taxon>
        <taxon>Actinomycetes</taxon>
        <taxon>Kitasatosporales</taxon>
        <taxon>Streptomycetaceae</taxon>
        <taxon>Streptomyces</taxon>
    </lineage>
</organism>
<evidence type="ECO:0000313" key="1">
    <source>
        <dbReference type="EMBL" id="MBP2400731.1"/>
    </source>
</evidence>
<protein>
    <submittedName>
        <fullName evidence="1">Endonuclease III</fullName>
    </submittedName>
</protein>
<keyword evidence="1" id="KW-0540">Nuclease</keyword>
<gene>
    <name evidence="1" type="ORF">JO379_000200</name>
</gene>
<proteinExistence type="predicted"/>
<keyword evidence="2" id="KW-1185">Reference proteome</keyword>
<dbReference type="GO" id="GO:0004519">
    <property type="term" value="F:endonuclease activity"/>
    <property type="evidence" value="ECO:0007669"/>
    <property type="project" value="UniProtKB-KW"/>
</dbReference>
<name>A0ABS4XW39_9ACTN</name>
<dbReference type="GeneID" id="91567096"/>
<dbReference type="InterPro" id="IPR011257">
    <property type="entry name" value="DNA_glycosylase"/>
</dbReference>
<keyword evidence="1" id="KW-0255">Endonuclease</keyword>
<dbReference type="EMBL" id="JAGIOH010000001">
    <property type="protein sequence ID" value="MBP2400731.1"/>
    <property type="molecule type" value="Genomic_DNA"/>
</dbReference>
<dbReference type="SUPFAM" id="SSF48150">
    <property type="entry name" value="DNA-glycosylase"/>
    <property type="match status" value="1"/>
</dbReference>
<sequence length="273" mass="30724">MKRVERSRPSPVEISRVFRLAQRAASLPDVQAEVEANHDNNRWWPTSITDTRMRMLAAGWSTRVSYRMITTYADVINAADTRGFDTLATSTDAELTALIQPIGLPRARIGYLRSLTDLLQHWDKEAVSPTAADADTDELIRAFATHVRGASYKVAQCALLYARGYHCGIIPVDSGMVTRLAPALGVPLPRGPVAHEQLRHLLEATAHTRADDLRTLISKHQYDVKIPETAPPTWWLHLVLIYLKRLHLNRPSHRICPNRPVCLQTIDCPHTRP</sequence>
<comment type="caution">
    <text evidence="1">The sequence shown here is derived from an EMBL/GenBank/DDBJ whole genome shotgun (WGS) entry which is preliminary data.</text>
</comment>
<dbReference type="Proteomes" id="UP001519291">
    <property type="component" value="Unassembled WGS sequence"/>
</dbReference>
<reference evidence="1 2" key="1">
    <citation type="submission" date="2021-03" db="EMBL/GenBank/DDBJ databases">
        <title>Sequencing the genomes of 1000 actinobacteria strains.</title>
        <authorList>
            <person name="Klenk H.-P."/>
        </authorList>
    </citation>
    <scope>NUCLEOTIDE SEQUENCE [LARGE SCALE GENOMIC DNA]</scope>
    <source>
        <strain evidence="1 2">DSM 41480</strain>
    </source>
</reference>
<dbReference type="RefSeq" id="WP_307841840.1">
    <property type="nucleotide sequence ID" value="NZ_JAGIOH010000001.1"/>
</dbReference>
<accession>A0ABS4XW39</accession>